<dbReference type="EMBL" id="BTGC01000008">
    <property type="protein sequence ID" value="GMM53121.1"/>
    <property type="molecule type" value="Genomic_DNA"/>
</dbReference>
<accession>A0AAV5RPR3</accession>
<organism evidence="1 2">
    <name type="scientific">Starmerella bacillaris</name>
    <name type="common">Yeast</name>
    <name type="synonym">Candida zemplinina</name>
    <dbReference type="NCBI Taxonomy" id="1247836"/>
    <lineage>
        <taxon>Eukaryota</taxon>
        <taxon>Fungi</taxon>
        <taxon>Dikarya</taxon>
        <taxon>Ascomycota</taxon>
        <taxon>Saccharomycotina</taxon>
        <taxon>Dipodascomycetes</taxon>
        <taxon>Dipodascales</taxon>
        <taxon>Trichomonascaceae</taxon>
        <taxon>Starmerella</taxon>
    </lineage>
</organism>
<name>A0AAV5RPR3_STABA</name>
<dbReference type="AlphaFoldDB" id="A0AAV5RPR3"/>
<protein>
    <submittedName>
        <fullName evidence="1">Htc1 protein</fullName>
    </submittedName>
</protein>
<dbReference type="InterPro" id="IPR022036">
    <property type="entry name" value="DUF3605"/>
</dbReference>
<keyword evidence="2" id="KW-1185">Reference proteome</keyword>
<dbReference type="PANTHER" id="PTHR35020:SF2">
    <property type="entry name" value="N-ACETYLGLUCOSAMINE-INDUCED PROTEIN 1"/>
    <property type="match status" value="1"/>
</dbReference>
<dbReference type="Pfam" id="PF12239">
    <property type="entry name" value="DUF3605"/>
    <property type="match status" value="1"/>
</dbReference>
<sequence length="171" mass="19944">MIEWNEALDIISKQELSRFYRSPEIAEKYAQAKVHDDENYGGLANYVAYKQLKWDNLDPANPEFLKSNKDIKITRNRYPYYFEEDVVHLVVWTKVPIPSDSNGVTTEARKTINEFIDSYFVKKHGIARENLAWFKNPVILQTIPSIAHFHVLVRGSTHQKIEAILNDSVYI</sequence>
<evidence type="ECO:0000313" key="1">
    <source>
        <dbReference type="EMBL" id="GMM53121.1"/>
    </source>
</evidence>
<dbReference type="PANTHER" id="PTHR35020">
    <property type="entry name" value="N-ACETYLGLUCOSAMINE-INDUCED PROTEIN 1"/>
    <property type="match status" value="1"/>
</dbReference>
<gene>
    <name evidence="1" type="ORF">DASB73_040840</name>
</gene>
<dbReference type="Proteomes" id="UP001362899">
    <property type="component" value="Unassembled WGS sequence"/>
</dbReference>
<proteinExistence type="predicted"/>
<comment type="caution">
    <text evidence="1">The sequence shown here is derived from an EMBL/GenBank/DDBJ whole genome shotgun (WGS) entry which is preliminary data.</text>
</comment>
<reference evidence="1 2" key="1">
    <citation type="journal article" date="2023" name="Elife">
        <title>Identification of key yeast species and microbe-microbe interactions impacting larval growth of Drosophila in the wild.</title>
        <authorList>
            <person name="Mure A."/>
            <person name="Sugiura Y."/>
            <person name="Maeda R."/>
            <person name="Honda K."/>
            <person name="Sakurai N."/>
            <person name="Takahashi Y."/>
            <person name="Watada M."/>
            <person name="Katoh T."/>
            <person name="Gotoh A."/>
            <person name="Gotoh Y."/>
            <person name="Taniguchi I."/>
            <person name="Nakamura K."/>
            <person name="Hayashi T."/>
            <person name="Katayama T."/>
            <person name="Uemura T."/>
            <person name="Hattori Y."/>
        </authorList>
    </citation>
    <scope>NUCLEOTIDE SEQUENCE [LARGE SCALE GENOMIC DNA]</scope>
    <source>
        <strain evidence="1 2">SB-73</strain>
    </source>
</reference>
<evidence type="ECO:0000313" key="2">
    <source>
        <dbReference type="Proteomes" id="UP001362899"/>
    </source>
</evidence>
<dbReference type="GO" id="GO:0005737">
    <property type="term" value="C:cytoplasm"/>
    <property type="evidence" value="ECO:0007669"/>
    <property type="project" value="TreeGrafter"/>
</dbReference>
<dbReference type="GO" id="GO:0006044">
    <property type="term" value="P:N-acetylglucosamine metabolic process"/>
    <property type="evidence" value="ECO:0007669"/>
    <property type="project" value="TreeGrafter"/>
</dbReference>